<dbReference type="SMART" id="SM00382">
    <property type="entry name" value="AAA"/>
    <property type="match status" value="1"/>
</dbReference>
<dbReference type="InterPro" id="IPR027417">
    <property type="entry name" value="P-loop_NTPase"/>
</dbReference>
<comment type="similarity">
    <text evidence="1">Belongs to the IS21/IS1162 putative ATP-binding protein family.</text>
</comment>
<dbReference type="Pfam" id="PF01695">
    <property type="entry name" value="IstB_IS21"/>
    <property type="match status" value="1"/>
</dbReference>
<keyword evidence="2" id="KW-0547">Nucleotide-binding</keyword>
<dbReference type="AlphaFoldDB" id="A0A0G9JZT6"/>
<evidence type="ECO:0000256" key="2">
    <source>
        <dbReference type="ARBA" id="ARBA00022741"/>
    </source>
</evidence>
<evidence type="ECO:0000256" key="3">
    <source>
        <dbReference type="ARBA" id="ARBA00022840"/>
    </source>
</evidence>
<dbReference type="PATRIC" id="fig|1447256.3.peg.2153"/>
<dbReference type="NCBIfam" id="NF038214">
    <property type="entry name" value="IS21_help_AAA"/>
    <property type="match status" value="1"/>
</dbReference>
<accession>A0A0G9JZT6</accession>
<evidence type="ECO:0000313" key="6">
    <source>
        <dbReference type="Proteomes" id="UP000035514"/>
    </source>
</evidence>
<proteinExistence type="inferred from homology"/>
<comment type="caution">
    <text evidence="5">The sequence shown here is derived from an EMBL/GenBank/DDBJ whole genome shotgun (WGS) entry which is preliminary data.</text>
</comment>
<gene>
    <name evidence="5" type="ORF">AA20_11005</name>
</gene>
<organism evidence="5 6">
    <name type="scientific">Aliarcobacter butzleri L348</name>
    <dbReference type="NCBI Taxonomy" id="1447256"/>
    <lineage>
        <taxon>Bacteria</taxon>
        <taxon>Pseudomonadati</taxon>
        <taxon>Campylobacterota</taxon>
        <taxon>Epsilonproteobacteria</taxon>
        <taxon>Campylobacterales</taxon>
        <taxon>Arcobacteraceae</taxon>
        <taxon>Aliarcobacter</taxon>
    </lineage>
</organism>
<dbReference type="InterPro" id="IPR028350">
    <property type="entry name" value="DNAC/IstB-like"/>
</dbReference>
<dbReference type="InterPro" id="IPR002611">
    <property type="entry name" value="IstB_ATP-bd"/>
</dbReference>
<evidence type="ECO:0000259" key="4">
    <source>
        <dbReference type="SMART" id="SM00382"/>
    </source>
</evidence>
<dbReference type="PANTHER" id="PTHR30050:SF4">
    <property type="entry name" value="ATP-BINDING PROTEIN RV3427C IN INSERTION SEQUENCE-RELATED"/>
    <property type="match status" value="1"/>
</dbReference>
<dbReference type="PIRSF" id="PIRSF003073">
    <property type="entry name" value="DNAC_TnpB_IstB"/>
    <property type="match status" value="1"/>
</dbReference>
<dbReference type="GO" id="GO:0005524">
    <property type="term" value="F:ATP binding"/>
    <property type="evidence" value="ECO:0007669"/>
    <property type="project" value="UniProtKB-KW"/>
</dbReference>
<dbReference type="PANTHER" id="PTHR30050">
    <property type="entry name" value="CHROMOSOMAL REPLICATION INITIATOR PROTEIN DNAA"/>
    <property type="match status" value="1"/>
</dbReference>
<feature type="domain" description="AAA+ ATPase" evidence="4">
    <location>
        <begin position="118"/>
        <end position="250"/>
    </location>
</feature>
<sequence>MRTKNTTNLRNSGPVNLENGSLKANIESYCKLLSLSSVADNYESAALDAAKAKLSYQDYLYKLLQQQIVDRVDRSVNARIKKAGFKYMATLDEFDFSFQPQIDEKLIRELATLSFLDSATNVLLVGAPGVGKTHLSIALGLEATKQRRRVKFISAEDLTNELIAANHSNTITDYLESMSRIELLIIDEIGYLDLSREVASLFFRLISKRYEKSSTIITSNKEFQEWGQIFNDDVIATAILDRLLHHSHPFLINGPSYRMKDLLPKSKKKQNLENKNNEI</sequence>
<keyword evidence="3 5" id="KW-0067">ATP-binding</keyword>
<dbReference type="InterPro" id="IPR003593">
    <property type="entry name" value="AAA+_ATPase"/>
</dbReference>
<dbReference type="CDD" id="cd00009">
    <property type="entry name" value="AAA"/>
    <property type="match status" value="1"/>
</dbReference>
<dbReference type="RefSeq" id="WP_080950537.1">
    <property type="nucleotide sequence ID" value="NZ_JAIQ01000149.1"/>
</dbReference>
<dbReference type="Gene3D" id="3.40.50.300">
    <property type="entry name" value="P-loop containing nucleotide triphosphate hydrolases"/>
    <property type="match status" value="1"/>
</dbReference>
<dbReference type="InterPro" id="IPR047661">
    <property type="entry name" value="IstB"/>
</dbReference>
<name>A0A0G9JZT6_9BACT</name>
<reference evidence="5 6" key="1">
    <citation type="submission" date="2014-01" db="EMBL/GenBank/DDBJ databases">
        <title>Development of a Comparative Genomic Fingerprinting Assay for High Resolution Genotyping of Arcobacter butzleri.</title>
        <authorList>
            <person name="Webb A.L."/>
            <person name="Inglis G.D."/>
            <person name="Kruczkiewicz P."/>
            <person name="Selinger L.B."/>
            <person name="Taboada E.N."/>
        </authorList>
    </citation>
    <scope>NUCLEOTIDE SEQUENCE [LARGE SCALE GENOMIC DNA]</scope>
    <source>
        <strain evidence="5 6">L348</strain>
    </source>
</reference>
<dbReference type="InterPro" id="IPR020591">
    <property type="entry name" value="Chromosome_initiator_DnaA-like"/>
</dbReference>
<dbReference type="SUPFAM" id="SSF52540">
    <property type="entry name" value="P-loop containing nucleoside triphosphate hydrolases"/>
    <property type="match status" value="1"/>
</dbReference>
<dbReference type="GO" id="GO:0006260">
    <property type="term" value="P:DNA replication"/>
    <property type="evidence" value="ECO:0007669"/>
    <property type="project" value="TreeGrafter"/>
</dbReference>
<dbReference type="Proteomes" id="UP000035514">
    <property type="component" value="Unassembled WGS sequence"/>
</dbReference>
<dbReference type="PRINTS" id="PR00051">
    <property type="entry name" value="DNAA"/>
</dbReference>
<protein>
    <submittedName>
        <fullName evidence="5">ATP-binding protein</fullName>
    </submittedName>
</protein>
<evidence type="ECO:0000256" key="1">
    <source>
        <dbReference type="ARBA" id="ARBA00008059"/>
    </source>
</evidence>
<dbReference type="EMBL" id="JAIQ01000149">
    <property type="protein sequence ID" value="KLD97477.1"/>
    <property type="molecule type" value="Genomic_DNA"/>
</dbReference>
<evidence type="ECO:0000313" key="5">
    <source>
        <dbReference type="EMBL" id="KLD97477.1"/>
    </source>
</evidence>